<dbReference type="OrthoDB" id="9804361at2"/>
<feature type="transmembrane region" description="Helical" evidence="6">
    <location>
        <begin position="119"/>
        <end position="142"/>
    </location>
</feature>
<dbReference type="RefSeq" id="WP_136960194.1">
    <property type="nucleotide sequence ID" value="NZ_CP039690.1"/>
</dbReference>
<dbReference type="GO" id="GO:0005886">
    <property type="term" value="C:plasma membrane"/>
    <property type="evidence" value="ECO:0007669"/>
    <property type="project" value="UniProtKB-SubCell"/>
</dbReference>
<keyword evidence="5 6" id="KW-0472">Membrane</keyword>
<dbReference type="InterPro" id="IPR043428">
    <property type="entry name" value="LivM-like"/>
</dbReference>
<name>A0A4D7B1A3_9HYPH</name>
<evidence type="ECO:0000256" key="1">
    <source>
        <dbReference type="ARBA" id="ARBA00004651"/>
    </source>
</evidence>
<keyword evidence="8" id="KW-1185">Reference proteome</keyword>
<dbReference type="GO" id="GO:0015658">
    <property type="term" value="F:branched-chain amino acid transmembrane transporter activity"/>
    <property type="evidence" value="ECO:0007669"/>
    <property type="project" value="InterPro"/>
</dbReference>
<dbReference type="Proteomes" id="UP000298781">
    <property type="component" value="Chromosome"/>
</dbReference>
<feature type="transmembrane region" description="Helical" evidence="6">
    <location>
        <begin position="54"/>
        <end position="74"/>
    </location>
</feature>
<feature type="transmembrane region" description="Helical" evidence="6">
    <location>
        <begin position="195"/>
        <end position="214"/>
    </location>
</feature>
<keyword evidence="4 6" id="KW-1133">Transmembrane helix</keyword>
<evidence type="ECO:0000256" key="5">
    <source>
        <dbReference type="ARBA" id="ARBA00023136"/>
    </source>
</evidence>
<feature type="transmembrane region" description="Helical" evidence="6">
    <location>
        <begin position="26"/>
        <end position="47"/>
    </location>
</feature>
<dbReference type="Pfam" id="PF02653">
    <property type="entry name" value="BPD_transp_2"/>
    <property type="match status" value="1"/>
</dbReference>
<evidence type="ECO:0000313" key="8">
    <source>
        <dbReference type="Proteomes" id="UP000298781"/>
    </source>
</evidence>
<dbReference type="AlphaFoldDB" id="A0A4D7B1A3"/>
<feature type="transmembrane region" description="Helical" evidence="6">
    <location>
        <begin position="240"/>
        <end position="260"/>
    </location>
</feature>
<gene>
    <name evidence="7" type="ORF">E8M01_11230</name>
</gene>
<evidence type="ECO:0000313" key="7">
    <source>
        <dbReference type="EMBL" id="QCI64743.1"/>
    </source>
</evidence>
<dbReference type="InterPro" id="IPR001851">
    <property type="entry name" value="ABC_transp_permease"/>
</dbReference>
<dbReference type="EMBL" id="CP039690">
    <property type="protein sequence ID" value="QCI64743.1"/>
    <property type="molecule type" value="Genomic_DNA"/>
</dbReference>
<dbReference type="CDD" id="cd06581">
    <property type="entry name" value="TM_PBP1_LivM_like"/>
    <property type="match status" value="1"/>
</dbReference>
<feature type="transmembrane region" description="Helical" evidence="6">
    <location>
        <begin position="281"/>
        <end position="305"/>
    </location>
</feature>
<comment type="subcellular location">
    <subcellularLocation>
        <location evidence="1">Cell membrane</location>
        <topology evidence="1">Multi-pass membrane protein</topology>
    </subcellularLocation>
</comment>
<sequence>MADTALPAIDRPGPRQVLRAGPWLKLWPVLLVLLALATVPVVATAAGEPFLIRVFTRIVIFALAAAGLNLVLGFGGLVSLAHASLFGIGGYVVAILAQHEAEAEPFGFAPLLLSGTSDLMISVPLAVLASGLVAAAMGIVAIRTGGAYFIMITLAFNQMLYYFFVALQRYGGEDGLQILGSLHLAGLDVANRVHFYYACLVLLGLVLVATQRLVDSRFGMVLRATAQNERRVVAVGLAPLSYKLVAFALSGAIAGLAGALMAVGQQFISPVDMAWIRSGDLVVICVMGGLTVVVGPVIGAAVFLMLELVLSSYTSHWHLPFGIIVIGLAVVLRGGLADLPRRIAGKFGRGERP</sequence>
<accession>A0A4D7B1A3</accession>
<evidence type="ECO:0000256" key="2">
    <source>
        <dbReference type="ARBA" id="ARBA00022475"/>
    </source>
</evidence>
<keyword evidence="2" id="KW-1003">Cell membrane</keyword>
<organism evidence="7 8">
    <name type="scientific">Phreatobacter stygius</name>
    <dbReference type="NCBI Taxonomy" id="1940610"/>
    <lineage>
        <taxon>Bacteria</taxon>
        <taxon>Pseudomonadati</taxon>
        <taxon>Pseudomonadota</taxon>
        <taxon>Alphaproteobacteria</taxon>
        <taxon>Hyphomicrobiales</taxon>
        <taxon>Phreatobacteraceae</taxon>
        <taxon>Phreatobacter</taxon>
    </lineage>
</organism>
<proteinExistence type="predicted"/>
<dbReference type="KEGG" id="pstg:E8M01_11230"/>
<dbReference type="PANTHER" id="PTHR30482">
    <property type="entry name" value="HIGH-AFFINITY BRANCHED-CHAIN AMINO ACID TRANSPORT SYSTEM PERMEASE"/>
    <property type="match status" value="1"/>
</dbReference>
<evidence type="ECO:0000256" key="3">
    <source>
        <dbReference type="ARBA" id="ARBA00022692"/>
    </source>
</evidence>
<feature type="transmembrane region" description="Helical" evidence="6">
    <location>
        <begin position="317"/>
        <end position="336"/>
    </location>
</feature>
<evidence type="ECO:0000256" key="6">
    <source>
        <dbReference type="SAM" id="Phobius"/>
    </source>
</evidence>
<keyword evidence="3 6" id="KW-0812">Transmembrane</keyword>
<protein>
    <submittedName>
        <fullName evidence="7">Branched-chain amino acid ABC transporter permease</fullName>
    </submittedName>
</protein>
<reference evidence="7 8" key="1">
    <citation type="submission" date="2019-04" db="EMBL/GenBank/DDBJ databases">
        <title>Phreatobacter aquaticus sp. nov.</title>
        <authorList>
            <person name="Choi A."/>
        </authorList>
    </citation>
    <scope>NUCLEOTIDE SEQUENCE [LARGE SCALE GENOMIC DNA]</scope>
    <source>
        <strain evidence="7 8">KCTC 52518</strain>
    </source>
</reference>
<dbReference type="PANTHER" id="PTHR30482:SF17">
    <property type="entry name" value="ABC TRANSPORTER ATP-BINDING PROTEIN"/>
    <property type="match status" value="1"/>
</dbReference>
<evidence type="ECO:0000256" key="4">
    <source>
        <dbReference type="ARBA" id="ARBA00022989"/>
    </source>
</evidence>